<name>M1DN73_SOLTU</name>
<dbReference type="InParanoid" id="M1DN73"/>
<feature type="region of interest" description="Disordered" evidence="1">
    <location>
        <begin position="73"/>
        <end position="94"/>
    </location>
</feature>
<feature type="compositionally biased region" description="Low complexity" evidence="1">
    <location>
        <begin position="362"/>
        <end position="371"/>
    </location>
</feature>
<reference evidence="3" key="1">
    <citation type="journal article" date="2011" name="Nature">
        <title>Genome sequence and analysis of the tuber crop potato.</title>
        <authorList>
            <consortium name="The Potato Genome Sequencing Consortium"/>
        </authorList>
    </citation>
    <scope>NUCLEOTIDE SEQUENCE [LARGE SCALE GENOMIC DNA]</scope>
    <source>
        <strain evidence="3">cv. DM1-3 516 R44</strain>
    </source>
</reference>
<dbReference type="AlphaFoldDB" id="M1DN73"/>
<organism evidence="2 3">
    <name type="scientific">Solanum tuberosum</name>
    <name type="common">Potato</name>
    <dbReference type="NCBI Taxonomy" id="4113"/>
    <lineage>
        <taxon>Eukaryota</taxon>
        <taxon>Viridiplantae</taxon>
        <taxon>Streptophyta</taxon>
        <taxon>Embryophyta</taxon>
        <taxon>Tracheophyta</taxon>
        <taxon>Spermatophyta</taxon>
        <taxon>Magnoliopsida</taxon>
        <taxon>eudicotyledons</taxon>
        <taxon>Gunneridae</taxon>
        <taxon>Pentapetalae</taxon>
        <taxon>asterids</taxon>
        <taxon>lamiids</taxon>
        <taxon>Solanales</taxon>
        <taxon>Solanaceae</taxon>
        <taxon>Solanoideae</taxon>
        <taxon>Solaneae</taxon>
        <taxon>Solanum</taxon>
    </lineage>
</organism>
<feature type="compositionally biased region" description="Polar residues" evidence="1">
    <location>
        <begin position="258"/>
        <end position="270"/>
    </location>
</feature>
<feature type="region of interest" description="Disordered" evidence="1">
    <location>
        <begin position="227"/>
        <end position="287"/>
    </location>
</feature>
<feature type="region of interest" description="Disordered" evidence="1">
    <location>
        <begin position="392"/>
        <end position="505"/>
    </location>
</feature>
<dbReference type="STRING" id="4113.M1DN73"/>
<feature type="compositionally biased region" description="Polar residues" evidence="1">
    <location>
        <begin position="15"/>
        <end position="42"/>
    </location>
</feature>
<feature type="compositionally biased region" description="Basic and acidic residues" evidence="1">
    <location>
        <begin position="233"/>
        <end position="257"/>
    </location>
</feature>
<reference evidence="2" key="2">
    <citation type="submission" date="2015-06" db="UniProtKB">
        <authorList>
            <consortium name="EnsemblPlants"/>
        </authorList>
    </citation>
    <scope>IDENTIFICATION</scope>
    <source>
        <strain evidence="2">DM1-3 516 R44</strain>
    </source>
</reference>
<evidence type="ECO:0000313" key="2">
    <source>
        <dbReference type="EnsemblPlants" id="PGSC0003DMT400091694"/>
    </source>
</evidence>
<sequence length="505" mass="56090">MATEPPGKQLRPPEQSHSTRNSIMNKPQQGASPDSSYNSSKLQRTEAIHVTISEEELDWARKILSLEQSGMIRVNSTGTAPPTTGESSPGQGVHLTENLDHFDGKISGDINSDKDAGAPISYVNAGSHQMNPGAEDNLRKVREHLNHQLHINVGSSNLQEQSIANVADHHKGDEGGSIRRTSVLHQDHNQGNEFTSNQIMQPLQDQEKLFTMDFTDGKVQGKMQENQEQLANDEAHSGTSKDKQHGNGEKTKWKVKDTINSNANTMQQSKDNGRIQPDNTNKERKGKLVNFAPNVADHSDTSRNKLYIGQNELGKGRVVVQTDRNEVTGQAGELSHMSLDIDPKILPPPLKKKQTEQHHQEQTQNGNNEEGVNPCKKFIMVEQVMDVIPLRAQYNTPTPGKPPDQARVTERDEYEVENSEDEIEEHNPPDNAQDEDDETSELLIKAFSPNNDTEVDKELQQVTNKQGLSPRGLHLERLPLKKSSSTTPVTAGRPNTRLFTSKSSQ</sequence>
<dbReference type="Proteomes" id="UP000011115">
    <property type="component" value="Unassembled WGS sequence"/>
</dbReference>
<dbReference type="HOGENOM" id="CLU_509424_0_0_1"/>
<evidence type="ECO:0000313" key="3">
    <source>
        <dbReference type="Proteomes" id="UP000011115"/>
    </source>
</evidence>
<feature type="region of interest" description="Disordered" evidence="1">
    <location>
        <begin position="330"/>
        <end position="373"/>
    </location>
</feature>
<protein>
    <submittedName>
        <fullName evidence="2">Uncharacterized protein</fullName>
    </submittedName>
</protein>
<feature type="region of interest" description="Disordered" evidence="1">
    <location>
        <begin position="1"/>
        <end position="43"/>
    </location>
</feature>
<dbReference type="EnsemblPlants" id="PGSC0003DMT400091694">
    <property type="protein sequence ID" value="PGSC0003DMT400091694"/>
    <property type="gene ID" value="PGSC0003DMG400041265"/>
</dbReference>
<accession>M1DN73</accession>
<proteinExistence type="predicted"/>
<dbReference type="Gramene" id="PGSC0003DMT400091694">
    <property type="protein sequence ID" value="PGSC0003DMT400091694"/>
    <property type="gene ID" value="PGSC0003DMG400041265"/>
</dbReference>
<feature type="compositionally biased region" description="Acidic residues" evidence="1">
    <location>
        <begin position="412"/>
        <end position="424"/>
    </location>
</feature>
<dbReference type="PaxDb" id="4113-PGSC0003DMT400091694"/>
<keyword evidence="3" id="KW-1185">Reference proteome</keyword>
<evidence type="ECO:0000256" key="1">
    <source>
        <dbReference type="SAM" id="MobiDB-lite"/>
    </source>
</evidence>
<feature type="compositionally biased region" description="Polar residues" evidence="1">
    <location>
        <begin position="74"/>
        <end position="90"/>
    </location>
</feature>